<dbReference type="Proteomes" id="UP000499080">
    <property type="component" value="Unassembled WGS sequence"/>
</dbReference>
<comment type="caution">
    <text evidence="1">The sequence shown here is derived from an EMBL/GenBank/DDBJ whole genome shotgun (WGS) entry which is preliminary data.</text>
</comment>
<reference evidence="1 2" key="1">
    <citation type="journal article" date="2019" name="Sci. Rep.">
        <title>Orb-weaving spider Araneus ventricosus genome elucidates the spidroin gene catalogue.</title>
        <authorList>
            <person name="Kono N."/>
            <person name="Nakamura H."/>
            <person name="Ohtoshi R."/>
            <person name="Moran D.A.P."/>
            <person name="Shinohara A."/>
            <person name="Yoshida Y."/>
            <person name="Fujiwara M."/>
            <person name="Mori M."/>
            <person name="Tomita M."/>
            <person name="Arakawa K."/>
        </authorList>
    </citation>
    <scope>NUCLEOTIDE SEQUENCE [LARGE SCALE GENOMIC DNA]</scope>
</reference>
<name>A0A4Y2ECI8_ARAVE</name>
<accession>A0A4Y2ECI8</accession>
<dbReference type="OrthoDB" id="10629904at2759"/>
<proteinExistence type="predicted"/>
<sequence length="199" mass="22322">MECLITRLLSPDLSDSDLSSLMLARATEQLSAETKAVSRPVSTHWSLSSSEKRIGKPSLDMKKPGITIELFKEHVCCGRRRRGRCKGGWLNGKPVFHSGAWLPGESLVSSSLLHKYAMDHSSRPPLSLSPPWRGFFYQDCVTDHKVVLFKSENPFSCLSVIELSFFFPIFHPFLSPSYTPSSTLPPVNFLLSFVCKGEW</sequence>
<organism evidence="1 2">
    <name type="scientific">Araneus ventricosus</name>
    <name type="common">Orbweaver spider</name>
    <name type="synonym">Epeira ventricosa</name>
    <dbReference type="NCBI Taxonomy" id="182803"/>
    <lineage>
        <taxon>Eukaryota</taxon>
        <taxon>Metazoa</taxon>
        <taxon>Ecdysozoa</taxon>
        <taxon>Arthropoda</taxon>
        <taxon>Chelicerata</taxon>
        <taxon>Arachnida</taxon>
        <taxon>Araneae</taxon>
        <taxon>Araneomorphae</taxon>
        <taxon>Entelegynae</taxon>
        <taxon>Araneoidea</taxon>
        <taxon>Araneidae</taxon>
        <taxon>Araneus</taxon>
    </lineage>
</organism>
<dbReference type="EMBL" id="BGPR01000545">
    <property type="protein sequence ID" value="GBM25758.1"/>
    <property type="molecule type" value="Genomic_DNA"/>
</dbReference>
<protein>
    <submittedName>
        <fullName evidence="1">Uncharacterized protein</fullName>
    </submittedName>
</protein>
<keyword evidence="2" id="KW-1185">Reference proteome</keyword>
<evidence type="ECO:0000313" key="1">
    <source>
        <dbReference type="EMBL" id="GBM25758.1"/>
    </source>
</evidence>
<evidence type="ECO:0000313" key="2">
    <source>
        <dbReference type="Proteomes" id="UP000499080"/>
    </source>
</evidence>
<gene>
    <name evidence="1" type="ORF">AVEN_2120_1</name>
</gene>
<dbReference type="AlphaFoldDB" id="A0A4Y2ECI8"/>